<keyword evidence="2" id="KW-1185">Reference proteome</keyword>
<gene>
    <name evidence="1" type="ORF">TNCT_704821</name>
</gene>
<evidence type="ECO:0000313" key="2">
    <source>
        <dbReference type="Proteomes" id="UP000887116"/>
    </source>
</evidence>
<name>A0A8X6KT71_TRICU</name>
<accession>A0A8X6KT71</accession>
<reference evidence="1" key="1">
    <citation type="submission" date="2020-07" db="EMBL/GenBank/DDBJ databases">
        <title>Multicomponent nature underlies the extraordinary mechanical properties of spider dragline silk.</title>
        <authorList>
            <person name="Kono N."/>
            <person name="Nakamura H."/>
            <person name="Mori M."/>
            <person name="Yoshida Y."/>
            <person name="Ohtoshi R."/>
            <person name="Malay A.D."/>
            <person name="Moran D.A.P."/>
            <person name="Tomita M."/>
            <person name="Numata K."/>
            <person name="Arakawa K."/>
        </authorList>
    </citation>
    <scope>NUCLEOTIDE SEQUENCE</scope>
</reference>
<comment type="caution">
    <text evidence="1">The sequence shown here is derived from an EMBL/GenBank/DDBJ whole genome shotgun (WGS) entry which is preliminary data.</text>
</comment>
<proteinExistence type="predicted"/>
<organism evidence="1 2">
    <name type="scientific">Trichonephila clavata</name>
    <name type="common">Joro spider</name>
    <name type="synonym">Nephila clavata</name>
    <dbReference type="NCBI Taxonomy" id="2740835"/>
    <lineage>
        <taxon>Eukaryota</taxon>
        <taxon>Metazoa</taxon>
        <taxon>Ecdysozoa</taxon>
        <taxon>Arthropoda</taxon>
        <taxon>Chelicerata</taxon>
        <taxon>Arachnida</taxon>
        <taxon>Araneae</taxon>
        <taxon>Araneomorphae</taxon>
        <taxon>Entelegynae</taxon>
        <taxon>Araneoidea</taxon>
        <taxon>Nephilidae</taxon>
        <taxon>Trichonephila</taxon>
    </lineage>
</organism>
<dbReference type="AlphaFoldDB" id="A0A8X6KT71"/>
<dbReference type="Proteomes" id="UP000887116">
    <property type="component" value="Unassembled WGS sequence"/>
</dbReference>
<protein>
    <submittedName>
        <fullName evidence="1">Uncharacterized protein</fullName>
    </submittedName>
</protein>
<evidence type="ECO:0000313" key="1">
    <source>
        <dbReference type="EMBL" id="GFQ85745.1"/>
    </source>
</evidence>
<dbReference type="EMBL" id="BMAO01013043">
    <property type="protein sequence ID" value="GFQ85745.1"/>
    <property type="molecule type" value="Genomic_DNA"/>
</dbReference>
<sequence>MQIHEMHGSRVLPIIWKVQPASNVDVLIIRRSNARLISKARAKECSKDIRLDNIYKSNSTERVPSGFGKAFHVG</sequence>